<protein>
    <submittedName>
        <fullName evidence="2">3-oxoacyl-[acyl-carrier-protein] synthase III</fullName>
    </submittedName>
</protein>
<gene>
    <name evidence="2" type="ORF">OBE_09938</name>
</gene>
<comment type="caution">
    <text evidence="2">The sequence shown here is derived from an EMBL/GenBank/DDBJ whole genome shotgun (WGS) entry which is preliminary data.</text>
</comment>
<dbReference type="Pfam" id="PF08545">
    <property type="entry name" value="ACP_syn_III"/>
    <property type="match status" value="1"/>
</dbReference>
<sequence>MKGLQLLATGGALPGRVVTNEDLSRQVDTSDEWIMTRTGIRQRYYCTESEDAATLAIAAARQALARSGLAASEIACCVAATLSAPTATPSVACRVQAALGLPENRPAFDVNAACSGFIYAIAAAHGLLNTLGGRYALVIGCEALSRMVDPTDRTTCVLFGDGAGAAILELAEDVPFAVTLGARGSEAIRVGGPAACDTAPI</sequence>
<dbReference type="EMBL" id="AJWZ01006859">
    <property type="protein sequence ID" value="EKC58570.1"/>
    <property type="molecule type" value="Genomic_DNA"/>
</dbReference>
<feature type="domain" description="Beta-ketoacyl-[acyl-carrier-protein] synthase III N-terminal" evidence="1">
    <location>
        <begin position="108"/>
        <end position="173"/>
    </location>
</feature>
<evidence type="ECO:0000313" key="2">
    <source>
        <dbReference type="EMBL" id="EKC58570.1"/>
    </source>
</evidence>
<dbReference type="GO" id="GO:0004315">
    <property type="term" value="F:3-oxoacyl-[acyl-carrier-protein] synthase activity"/>
    <property type="evidence" value="ECO:0007669"/>
    <property type="project" value="InterPro"/>
</dbReference>
<name>K1SXR9_9ZZZZ</name>
<feature type="non-terminal residue" evidence="2">
    <location>
        <position position="201"/>
    </location>
</feature>
<evidence type="ECO:0000259" key="1">
    <source>
        <dbReference type="Pfam" id="PF08545"/>
    </source>
</evidence>
<organism evidence="2">
    <name type="scientific">human gut metagenome</name>
    <dbReference type="NCBI Taxonomy" id="408170"/>
    <lineage>
        <taxon>unclassified sequences</taxon>
        <taxon>metagenomes</taxon>
        <taxon>organismal metagenomes</taxon>
    </lineage>
</organism>
<dbReference type="SUPFAM" id="SSF53901">
    <property type="entry name" value="Thiolase-like"/>
    <property type="match status" value="1"/>
</dbReference>
<dbReference type="GO" id="GO:0006633">
    <property type="term" value="P:fatty acid biosynthetic process"/>
    <property type="evidence" value="ECO:0007669"/>
    <property type="project" value="InterPro"/>
</dbReference>
<dbReference type="GO" id="GO:0044550">
    <property type="term" value="P:secondary metabolite biosynthetic process"/>
    <property type="evidence" value="ECO:0007669"/>
    <property type="project" value="TreeGrafter"/>
</dbReference>
<dbReference type="InterPro" id="IPR013751">
    <property type="entry name" value="ACP_syn_III_N"/>
</dbReference>
<dbReference type="InterPro" id="IPR016039">
    <property type="entry name" value="Thiolase-like"/>
</dbReference>
<dbReference type="Gene3D" id="3.40.47.10">
    <property type="match status" value="1"/>
</dbReference>
<reference evidence="2" key="1">
    <citation type="journal article" date="2013" name="Environ. Microbiol.">
        <title>Microbiota from the distal guts of lean and obese adolescents exhibit partial functional redundancy besides clear differences in community structure.</title>
        <authorList>
            <person name="Ferrer M."/>
            <person name="Ruiz A."/>
            <person name="Lanza F."/>
            <person name="Haange S.B."/>
            <person name="Oberbach A."/>
            <person name="Till H."/>
            <person name="Bargiela R."/>
            <person name="Campoy C."/>
            <person name="Segura M.T."/>
            <person name="Richter M."/>
            <person name="von Bergen M."/>
            <person name="Seifert J."/>
            <person name="Suarez A."/>
        </authorList>
    </citation>
    <scope>NUCLEOTIDE SEQUENCE</scope>
</reference>
<dbReference type="PANTHER" id="PTHR34069:SF2">
    <property type="entry name" value="BETA-KETOACYL-[ACYL-CARRIER-PROTEIN] SYNTHASE III"/>
    <property type="match status" value="1"/>
</dbReference>
<accession>K1SXR9</accession>
<proteinExistence type="predicted"/>
<dbReference type="PANTHER" id="PTHR34069">
    <property type="entry name" value="3-OXOACYL-[ACYL-CARRIER-PROTEIN] SYNTHASE 3"/>
    <property type="match status" value="1"/>
</dbReference>
<dbReference type="AlphaFoldDB" id="K1SXR9"/>